<dbReference type="RefSeq" id="WP_111160008.1">
    <property type="nucleotide sequence ID" value="NZ_PCDP01000029.1"/>
</dbReference>
<name>A0A2W4CQV8_9HYPH</name>
<evidence type="ECO:0000256" key="1">
    <source>
        <dbReference type="SAM" id="MobiDB-lite"/>
    </source>
</evidence>
<dbReference type="AlphaFoldDB" id="A0A2W4CQV8"/>
<feature type="region of interest" description="Disordered" evidence="1">
    <location>
        <begin position="1"/>
        <end position="26"/>
    </location>
</feature>
<protein>
    <submittedName>
        <fullName evidence="2">Uncharacterized protein</fullName>
    </submittedName>
</protein>
<dbReference type="OrthoDB" id="8115447at2"/>
<proteinExistence type="predicted"/>
<reference evidence="2 3" key="1">
    <citation type="journal article" date="2018" name="Sci. Rep.">
        <title>Rhizobium tumorigenes sp. nov., a novel plant tumorigenic bacterium isolated from cane gall tumors on thornless blackberry.</title>
        <authorList>
            <person name="Kuzmanovi N."/>
            <person name="Smalla K."/>
            <person name="Gronow S."/>
            <person name="PuBawska J."/>
        </authorList>
    </citation>
    <scope>NUCLEOTIDE SEQUENCE [LARGE SCALE GENOMIC DNA]</scope>
    <source>
        <strain evidence="2 3">CCBAU 85046</strain>
    </source>
</reference>
<dbReference type="EMBL" id="PCDP01000029">
    <property type="protein sequence ID" value="PZM14919.1"/>
    <property type="molecule type" value="Genomic_DNA"/>
</dbReference>
<keyword evidence="3" id="KW-1185">Reference proteome</keyword>
<organism evidence="2 3">
    <name type="scientific">Rhizobium tubonense</name>
    <dbReference type="NCBI Taxonomy" id="484088"/>
    <lineage>
        <taxon>Bacteria</taxon>
        <taxon>Pseudomonadati</taxon>
        <taxon>Pseudomonadota</taxon>
        <taxon>Alphaproteobacteria</taxon>
        <taxon>Hyphomicrobiales</taxon>
        <taxon>Rhizobiaceae</taxon>
        <taxon>Rhizobium/Agrobacterium group</taxon>
        <taxon>Rhizobium</taxon>
    </lineage>
</organism>
<accession>A0A2W4CQV8</accession>
<dbReference type="Proteomes" id="UP000248925">
    <property type="component" value="Unassembled WGS sequence"/>
</dbReference>
<evidence type="ECO:0000313" key="2">
    <source>
        <dbReference type="EMBL" id="PZM14919.1"/>
    </source>
</evidence>
<evidence type="ECO:0000313" key="3">
    <source>
        <dbReference type="Proteomes" id="UP000248925"/>
    </source>
</evidence>
<gene>
    <name evidence="2" type="ORF">CPY51_09545</name>
</gene>
<comment type="caution">
    <text evidence="2">The sequence shown here is derived from an EMBL/GenBank/DDBJ whole genome shotgun (WGS) entry which is preliminary data.</text>
</comment>
<feature type="compositionally biased region" description="Polar residues" evidence="1">
    <location>
        <begin position="1"/>
        <end position="22"/>
    </location>
</feature>
<sequence>MSNVVKSDGTDPNNATTSNTFGRSVESKAQIADAARESSTEVGVGETLNIYRLVPIAAANDPRWDNSPTQGEVVVAARTSGDARIVASAKELDFMEVDAAPADDVTTRNASAFRSEKLYTVIEVDRGRRDVQRGVLAGDISVDTIKPVQV</sequence>